<keyword evidence="2" id="KW-1185">Reference proteome</keyword>
<dbReference type="GeneID" id="24134934"/>
<feature type="non-terminal residue" evidence="1">
    <location>
        <position position="117"/>
    </location>
</feature>
<dbReference type="VEuPathDB" id="FungiDB:SPRG_13025"/>
<reference evidence="1 2" key="1">
    <citation type="journal article" date="2013" name="PLoS Genet.">
        <title>Distinctive expansion of potential virulence genes in the genome of the oomycete fish pathogen Saprolegnia parasitica.</title>
        <authorList>
            <person name="Jiang R.H."/>
            <person name="de Bruijn I."/>
            <person name="Haas B.J."/>
            <person name="Belmonte R."/>
            <person name="Lobach L."/>
            <person name="Christie J."/>
            <person name="van den Ackerveken G."/>
            <person name="Bottin A."/>
            <person name="Bulone V."/>
            <person name="Diaz-Moreno S.M."/>
            <person name="Dumas B."/>
            <person name="Fan L."/>
            <person name="Gaulin E."/>
            <person name="Govers F."/>
            <person name="Grenville-Briggs L.J."/>
            <person name="Horner N.R."/>
            <person name="Levin J.Z."/>
            <person name="Mammella M."/>
            <person name="Meijer H.J."/>
            <person name="Morris P."/>
            <person name="Nusbaum C."/>
            <person name="Oome S."/>
            <person name="Phillips A.J."/>
            <person name="van Rooyen D."/>
            <person name="Rzeszutek E."/>
            <person name="Saraiva M."/>
            <person name="Secombes C.J."/>
            <person name="Seidl M.F."/>
            <person name="Snel B."/>
            <person name="Stassen J.H."/>
            <person name="Sykes S."/>
            <person name="Tripathy S."/>
            <person name="van den Berg H."/>
            <person name="Vega-Arreguin J.C."/>
            <person name="Wawra S."/>
            <person name="Young S.K."/>
            <person name="Zeng Q."/>
            <person name="Dieguez-Uribeondo J."/>
            <person name="Russ C."/>
            <person name="Tyler B.M."/>
            <person name="van West P."/>
        </authorList>
    </citation>
    <scope>NUCLEOTIDE SEQUENCE [LARGE SCALE GENOMIC DNA]</scope>
    <source>
        <strain evidence="1 2">CBS 223.65</strain>
    </source>
</reference>
<evidence type="ECO:0000313" key="2">
    <source>
        <dbReference type="Proteomes" id="UP000030745"/>
    </source>
</evidence>
<dbReference type="Proteomes" id="UP000030745">
    <property type="component" value="Unassembled WGS sequence"/>
</dbReference>
<dbReference type="EMBL" id="KK583282">
    <property type="protein sequence ID" value="KDO21687.1"/>
    <property type="molecule type" value="Genomic_DNA"/>
</dbReference>
<sequence>MFICMTHCSPYLLDFQNVCASIAFVMKMATSPRYRVYDQLTTGVSPVYPRYLVYQELTSIPTALPNLRRMDPGYLNYMITPYCWVDFHRRWSIAHTSKRLARCLLSDIDNGAVYLEA</sequence>
<name>A0A067C4I6_SAPPC</name>
<proteinExistence type="predicted"/>
<dbReference type="AlphaFoldDB" id="A0A067C4I6"/>
<dbReference type="KEGG" id="spar:SPRG_13025"/>
<organism evidence="1 2">
    <name type="scientific">Saprolegnia parasitica (strain CBS 223.65)</name>
    <dbReference type="NCBI Taxonomy" id="695850"/>
    <lineage>
        <taxon>Eukaryota</taxon>
        <taxon>Sar</taxon>
        <taxon>Stramenopiles</taxon>
        <taxon>Oomycota</taxon>
        <taxon>Saprolegniomycetes</taxon>
        <taxon>Saprolegniales</taxon>
        <taxon>Saprolegniaceae</taxon>
        <taxon>Saprolegnia</taxon>
    </lineage>
</organism>
<protein>
    <submittedName>
        <fullName evidence="1">Uncharacterized protein</fullName>
    </submittedName>
</protein>
<dbReference type="RefSeq" id="XP_012207609.1">
    <property type="nucleotide sequence ID" value="XM_012352219.1"/>
</dbReference>
<evidence type="ECO:0000313" key="1">
    <source>
        <dbReference type="EMBL" id="KDO21687.1"/>
    </source>
</evidence>
<dbReference type="OrthoDB" id="10531420at2759"/>
<accession>A0A067C4I6</accession>
<gene>
    <name evidence="1" type="ORF">SPRG_13025</name>
</gene>